<dbReference type="InterPro" id="IPR051450">
    <property type="entry name" value="Gfo/Idh/MocA_Oxidoreductases"/>
</dbReference>
<keyword evidence="3" id="KW-1185">Reference proteome</keyword>
<dbReference type="SUPFAM" id="SSF51735">
    <property type="entry name" value="NAD(P)-binding Rossmann-fold domains"/>
    <property type="match status" value="1"/>
</dbReference>
<name>A0A7X5BXT3_9BACL</name>
<evidence type="ECO:0000313" key="3">
    <source>
        <dbReference type="Proteomes" id="UP000558113"/>
    </source>
</evidence>
<dbReference type="GO" id="GO:0000166">
    <property type="term" value="F:nucleotide binding"/>
    <property type="evidence" value="ECO:0007669"/>
    <property type="project" value="InterPro"/>
</dbReference>
<sequence>MSVGKLKIGFIGSGFMGQNAHLFNYAMLEEECEVVALAEPRAELAKKVAARYGISRIYANHTELLANEQLDAVIASQPFQRHAILIPDILRAGVPVFTEKPLTLSVEAGERLVKLGQETGALHVVGYHKRSDPAVEYAKALIDEWQASGEFGKLNYVRVSMPPGNWVGGADNALWTDEPTGATEWEPQPVPGMTEEETGSYDWFVNFYIHQINAIRYMLGEPYKLVYAARSGALLVGESDSGKCVTLEMGTYVTSTDWQESILVTFEKGFIKIELPAPLARQRAGKVTVFRDNGGTPTFTEPVLPNQGAMRKQAINFLAAVRGERPAPCTAEEALEDLKIARDYVLFMSKYKEESKV</sequence>
<evidence type="ECO:0000313" key="2">
    <source>
        <dbReference type="EMBL" id="NBC70848.1"/>
    </source>
</evidence>
<dbReference type="PANTHER" id="PTHR43377">
    <property type="entry name" value="BILIVERDIN REDUCTASE A"/>
    <property type="match status" value="1"/>
</dbReference>
<protein>
    <submittedName>
        <fullName evidence="2">Gfo/Idh/MocA family oxidoreductase</fullName>
    </submittedName>
</protein>
<feature type="domain" description="Gfo/Idh/MocA-like oxidoreductase N-terminal" evidence="1">
    <location>
        <begin position="6"/>
        <end position="127"/>
    </location>
</feature>
<dbReference type="Proteomes" id="UP000558113">
    <property type="component" value="Unassembled WGS sequence"/>
</dbReference>
<dbReference type="OrthoDB" id="9774191at2"/>
<accession>A0A7X5BXT3</accession>
<reference evidence="2 3" key="1">
    <citation type="submission" date="2020-01" db="EMBL/GenBank/DDBJ databases">
        <title>Paenibacillus soybeanensis sp. nov. isolated from the nodules of soybean (Glycine max(L.) Merr).</title>
        <authorList>
            <person name="Wang H."/>
        </authorList>
    </citation>
    <scope>NUCLEOTIDE SEQUENCE [LARGE SCALE GENOMIC DNA]</scope>
    <source>
        <strain evidence="2 3">DSM 23054</strain>
    </source>
</reference>
<dbReference type="EMBL" id="JAAAMU010000009">
    <property type="protein sequence ID" value="NBC70848.1"/>
    <property type="molecule type" value="Genomic_DNA"/>
</dbReference>
<comment type="caution">
    <text evidence="2">The sequence shown here is derived from an EMBL/GenBank/DDBJ whole genome shotgun (WGS) entry which is preliminary data.</text>
</comment>
<dbReference type="Gene3D" id="3.40.50.720">
    <property type="entry name" value="NAD(P)-binding Rossmann-like Domain"/>
    <property type="match status" value="1"/>
</dbReference>
<dbReference type="InterPro" id="IPR000683">
    <property type="entry name" value="Gfo/Idh/MocA-like_OxRdtase_N"/>
</dbReference>
<dbReference type="SUPFAM" id="SSF55347">
    <property type="entry name" value="Glyceraldehyde-3-phosphate dehydrogenase-like, C-terminal domain"/>
    <property type="match status" value="1"/>
</dbReference>
<dbReference type="Gene3D" id="3.30.360.10">
    <property type="entry name" value="Dihydrodipicolinate Reductase, domain 2"/>
    <property type="match status" value="1"/>
</dbReference>
<organism evidence="2 3">
    <name type="scientific">Paenibacillus sacheonensis</name>
    <dbReference type="NCBI Taxonomy" id="742054"/>
    <lineage>
        <taxon>Bacteria</taxon>
        <taxon>Bacillati</taxon>
        <taxon>Bacillota</taxon>
        <taxon>Bacilli</taxon>
        <taxon>Bacillales</taxon>
        <taxon>Paenibacillaceae</taxon>
        <taxon>Paenibacillus</taxon>
    </lineage>
</organism>
<proteinExistence type="predicted"/>
<dbReference type="AlphaFoldDB" id="A0A7X5BXT3"/>
<dbReference type="InterPro" id="IPR036291">
    <property type="entry name" value="NAD(P)-bd_dom_sf"/>
</dbReference>
<gene>
    <name evidence="2" type="ORF">GT003_17755</name>
</gene>
<dbReference type="PANTHER" id="PTHR43377:SF1">
    <property type="entry name" value="BILIVERDIN REDUCTASE A"/>
    <property type="match status" value="1"/>
</dbReference>
<dbReference type="Pfam" id="PF01408">
    <property type="entry name" value="GFO_IDH_MocA"/>
    <property type="match status" value="1"/>
</dbReference>
<evidence type="ECO:0000259" key="1">
    <source>
        <dbReference type="Pfam" id="PF01408"/>
    </source>
</evidence>